<comment type="similarity">
    <text evidence="1">Belongs to the sulfatase family.</text>
</comment>
<feature type="domain" description="Sulfatase N-terminal" evidence="4">
    <location>
        <begin position="32"/>
        <end position="347"/>
    </location>
</feature>
<dbReference type="InterPro" id="IPR000917">
    <property type="entry name" value="Sulfatase_N"/>
</dbReference>
<evidence type="ECO:0000256" key="3">
    <source>
        <dbReference type="SAM" id="SignalP"/>
    </source>
</evidence>
<organism evidence="5 6">
    <name type="scientific">Flammeovirga pacifica</name>
    <dbReference type="NCBI Taxonomy" id="915059"/>
    <lineage>
        <taxon>Bacteria</taxon>
        <taxon>Pseudomonadati</taxon>
        <taxon>Bacteroidota</taxon>
        <taxon>Cytophagia</taxon>
        <taxon>Cytophagales</taxon>
        <taxon>Flammeovirgaceae</taxon>
        <taxon>Flammeovirga</taxon>
    </lineage>
</organism>
<dbReference type="CDD" id="cd16034">
    <property type="entry name" value="sulfatase_like"/>
    <property type="match status" value="1"/>
</dbReference>
<dbReference type="OrthoDB" id="976866at2"/>
<name>A0A1S1YTW9_FLAPC</name>
<protein>
    <recommendedName>
        <fullName evidence="4">Sulfatase N-terminal domain-containing protein</fullName>
    </recommendedName>
</protein>
<dbReference type="Pfam" id="PF00884">
    <property type="entry name" value="Sulfatase"/>
    <property type="match status" value="1"/>
</dbReference>
<keyword evidence="2" id="KW-0378">Hydrolase</keyword>
<dbReference type="PROSITE" id="PS51257">
    <property type="entry name" value="PROKAR_LIPOPROTEIN"/>
    <property type="match status" value="1"/>
</dbReference>
<evidence type="ECO:0000259" key="4">
    <source>
        <dbReference type="Pfam" id="PF00884"/>
    </source>
</evidence>
<keyword evidence="3" id="KW-0732">Signal</keyword>
<dbReference type="STRING" id="915059.NH26_23130"/>
<feature type="signal peptide" evidence="3">
    <location>
        <begin position="1"/>
        <end position="19"/>
    </location>
</feature>
<dbReference type="GO" id="GO:0004065">
    <property type="term" value="F:arylsulfatase activity"/>
    <property type="evidence" value="ECO:0007669"/>
    <property type="project" value="TreeGrafter"/>
</dbReference>
<sequence>MKRLLLLQLLALSFLSCQKQGTSQTSQTNKKPNIVYILTDQWRASATGYAGNKTVKTPVLDQLASESINFKNAVSVTPVCTPHRAALFTGRFPTTTGMVVNDVYLPEEELCMAEIYKSEGYSTAYYGKWHLDGHGRLNNVAPERRQGFDYWKGLECSHSYNKMPYYENDDPEIKYWPKYSPFAIVEDASKYLASHANDKNPFLLVLSIATPHYPHGSAPKRFKEMYPKEDLVLPSNVSEQWKEKALKEMQGYYAHISATDEAIGTVLDQLKALGLDENTIVVFSSDHGEMLGAHDKKPFVKQTAWDESINVPFLIKYPSIGNNAGSVVEAPINTPDILPSLLGLSGIEVPHVIEGEDLSDLIKKPNSEVDRAALVMNACPFGSNYKDHEYRAIRTKQYTYLRTLEGPKHLYDNIADPLQVNNLINQPEVADVQMKLEEKLQSKLQKIGDEFKPRSYYMKKFNYTFDDKKHAINFWDFKNNNGVVQSPTVL</sequence>
<dbReference type="InterPro" id="IPR017850">
    <property type="entry name" value="Alkaline_phosphatase_core_sf"/>
</dbReference>
<accession>A0A1S1YTW9</accession>
<evidence type="ECO:0000313" key="6">
    <source>
        <dbReference type="Proteomes" id="UP000179797"/>
    </source>
</evidence>
<gene>
    <name evidence="5" type="ORF">NH26_23130</name>
</gene>
<dbReference type="InterPro" id="IPR050738">
    <property type="entry name" value="Sulfatase"/>
</dbReference>
<comment type="caution">
    <text evidence="5">The sequence shown here is derived from an EMBL/GenBank/DDBJ whole genome shotgun (WGS) entry which is preliminary data.</text>
</comment>
<dbReference type="AlphaFoldDB" id="A0A1S1YTW9"/>
<dbReference type="Gene3D" id="3.40.720.10">
    <property type="entry name" value="Alkaline Phosphatase, subunit A"/>
    <property type="match status" value="1"/>
</dbReference>
<dbReference type="PANTHER" id="PTHR42693:SF53">
    <property type="entry name" value="ENDO-4-O-SULFATASE"/>
    <property type="match status" value="1"/>
</dbReference>
<dbReference type="Gene3D" id="3.30.1120.10">
    <property type="match status" value="1"/>
</dbReference>
<dbReference type="EMBL" id="JRYR02000002">
    <property type="protein sequence ID" value="OHX64477.1"/>
    <property type="molecule type" value="Genomic_DNA"/>
</dbReference>
<proteinExistence type="inferred from homology"/>
<dbReference type="Proteomes" id="UP000179797">
    <property type="component" value="Unassembled WGS sequence"/>
</dbReference>
<dbReference type="SUPFAM" id="SSF53649">
    <property type="entry name" value="Alkaline phosphatase-like"/>
    <property type="match status" value="1"/>
</dbReference>
<feature type="chain" id="PRO_5010366299" description="Sulfatase N-terminal domain-containing protein" evidence="3">
    <location>
        <begin position="20"/>
        <end position="490"/>
    </location>
</feature>
<reference evidence="5 6" key="1">
    <citation type="journal article" date="2012" name="Int. J. Syst. Evol. Microbiol.">
        <title>Flammeovirga pacifica sp. nov., isolated from deep-sea sediment.</title>
        <authorList>
            <person name="Xu H."/>
            <person name="Fu Y."/>
            <person name="Yang N."/>
            <person name="Ding Z."/>
            <person name="Lai Q."/>
            <person name="Zeng R."/>
        </authorList>
    </citation>
    <scope>NUCLEOTIDE SEQUENCE [LARGE SCALE GENOMIC DNA]</scope>
    <source>
        <strain evidence="6">DSM 24597 / LMG 26175 / WPAGA1</strain>
    </source>
</reference>
<dbReference type="RefSeq" id="WP_044227683.1">
    <property type="nucleotide sequence ID" value="NZ_JRYR02000002.1"/>
</dbReference>
<keyword evidence="6" id="KW-1185">Reference proteome</keyword>
<evidence type="ECO:0000313" key="5">
    <source>
        <dbReference type="EMBL" id="OHX64477.1"/>
    </source>
</evidence>
<evidence type="ECO:0000256" key="1">
    <source>
        <dbReference type="ARBA" id="ARBA00008779"/>
    </source>
</evidence>
<evidence type="ECO:0000256" key="2">
    <source>
        <dbReference type="ARBA" id="ARBA00022801"/>
    </source>
</evidence>
<dbReference type="PANTHER" id="PTHR42693">
    <property type="entry name" value="ARYLSULFATASE FAMILY MEMBER"/>
    <property type="match status" value="1"/>
</dbReference>